<accession>A0A382M2A4</accession>
<gene>
    <name evidence="1" type="ORF">METZ01_LOCUS295978</name>
</gene>
<reference evidence="1" key="1">
    <citation type="submission" date="2018-05" db="EMBL/GenBank/DDBJ databases">
        <authorList>
            <person name="Lanie J.A."/>
            <person name="Ng W.-L."/>
            <person name="Kazmierczak K.M."/>
            <person name="Andrzejewski T.M."/>
            <person name="Davidsen T.M."/>
            <person name="Wayne K.J."/>
            <person name="Tettelin H."/>
            <person name="Glass J.I."/>
            <person name="Rusch D."/>
            <person name="Podicherti R."/>
            <person name="Tsui H.-C.T."/>
            <person name="Winkler M.E."/>
        </authorList>
    </citation>
    <scope>NUCLEOTIDE SEQUENCE</scope>
</reference>
<protein>
    <submittedName>
        <fullName evidence="1">Uncharacterized protein</fullName>
    </submittedName>
</protein>
<dbReference type="EMBL" id="UINC01090836">
    <property type="protein sequence ID" value="SVC43124.1"/>
    <property type="molecule type" value="Genomic_DNA"/>
</dbReference>
<proteinExistence type="predicted"/>
<organism evidence="1">
    <name type="scientific">marine metagenome</name>
    <dbReference type="NCBI Taxonomy" id="408172"/>
    <lineage>
        <taxon>unclassified sequences</taxon>
        <taxon>metagenomes</taxon>
        <taxon>ecological metagenomes</taxon>
    </lineage>
</organism>
<evidence type="ECO:0000313" key="1">
    <source>
        <dbReference type="EMBL" id="SVC43124.1"/>
    </source>
</evidence>
<sequence>MTYIRSKETIWHFSCYDCKGWWSIAANDGWEPRENLYCPHCGRNQTSPTLKALIDEDKII</sequence>
<dbReference type="AlphaFoldDB" id="A0A382M2A4"/>
<name>A0A382M2A4_9ZZZZ</name>